<name>A0A0F8VY79_9ZZZZ</name>
<organism evidence="1">
    <name type="scientific">marine sediment metagenome</name>
    <dbReference type="NCBI Taxonomy" id="412755"/>
    <lineage>
        <taxon>unclassified sequences</taxon>
        <taxon>metagenomes</taxon>
        <taxon>ecological metagenomes</taxon>
    </lineage>
</organism>
<proteinExistence type="predicted"/>
<comment type="caution">
    <text evidence="1">The sequence shown here is derived from an EMBL/GenBank/DDBJ whole genome shotgun (WGS) entry which is preliminary data.</text>
</comment>
<sequence length="56" mass="6440">MVSKDGPIGLAKVVNRGFRCLACREYLVVGHMYYQIVRVEDQHLCIDCAREQGLVW</sequence>
<reference evidence="1" key="1">
    <citation type="journal article" date="2015" name="Nature">
        <title>Complex archaea that bridge the gap between prokaryotes and eukaryotes.</title>
        <authorList>
            <person name="Spang A."/>
            <person name="Saw J.H."/>
            <person name="Jorgensen S.L."/>
            <person name="Zaremba-Niedzwiedzka K."/>
            <person name="Martijn J."/>
            <person name="Lind A.E."/>
            <person name="van Eijk R."/>
            <person name="Schleper C."/>
            <person name="Guy L."/>
            <person name="Ettema T.J."/>
        </authorList>
    </citation>
    <scope>NUCLEOTIDE SEQUENCE</scope>
</reference>
<gene>
    <name evidence="1" type="ORF">LCGC14_3136230</name>
</gene>
<dbReference type="EMBL" id="LAZR01068607">
    <property type="protein sequence ID" value="KKK49322.1"/>
    <property type="molecule type" value="Genomic_DNA"/>
</dbReference>
<accession>A0A0F8VY79</accession>
<evidence type="ECO:0000313" key="1">
    <source>
        <dbReference type="EMBL" id="KKK49322.1"/>
    </source>
</evidence>
<dbReference type="AlphaFoldDB" id="A0A0F8VY79"/>
<protein>
    <submittedName>
        <fullName evidence="1">Uncharacterized protein</fullName>
    </submittedName>
</protein>